<dbReference type="InterPro" id="IPR004123">
    <property type="entry name" value="Dim1"/>
</dbReference>
<evidence type="ECO:0000256" key="8">
    <source>
        <dbReference type="ARBA" id="ARBA00081873"/>
    </source>
</evidence>
<comment type="subunit">
    <text evidence="4">Component of the precatalytic spliceosome (spliceosome B complex). Component of the U5 snRNP complex. Component of the U4/U6-U5 tri-snRNP complex. The U4/U6-U5 tri-snRNP complex is a building block of the precatalytic spliceosome (spliceosome B complex). The U4/U6-U5 tri-snRNP complex is composed of the U4, U6 and U5 snRNAs and at least PRPF3, PRPF4, PRPF6, PRPF8, PRPF31, SNRNP200, TXNL4A, SNRNP40, SNRPB, SNRPD1, SNRPD2, SNRPD3, SNRPE, SNRPF, SNRPG, DDX23, CD2BP2, PPIH, SNU13, EFTUD2, SART1 and USP39, plus LSM2, LSM3, LSM4, LSM5, LSM6, LSM7 and LSM8. Directly interacts with CD2BP2. Interacts with HNRPF, HNRPH2, NEDD9 and PQBP1. Interacts with ERBB4.</text>
</comment>
<dbReference type="GO" id="GO:0000398">
    <property type="term" value="P:mRNA splicing, via spliceosome"/>
    <property type="evidence" value="ECO:0007669"/>
    <property type="project" value="InterPro"/>
</dbReference>
<dbReference type="SMART" id="SM01410">
    <property type="entry name" value="DIM1"/>
    <property type="match status" value="1"/>
</dbReference>
<organism evidence="11 12">
    <name type="scientific">Stylophora pistillata</name>
    <name type="common">Smooth cauliflower coral</name>
    <dbReference type="NCBI Taxonomy" id="50429"/>
    <lineage>
        <taxon>Eukaryota</taxon>
        <taxon>Metazoa</taxon>
        <taxon>Cnidaria</taxon>
        <taxon>Anthozoa</taxon>
        <taxon>Hexacorallia</taxon>
        <taxon>Scleractinia</taxon>
        <taxon>Astrocoeniina</taxon>
        <taxon>Pocilloporidae</taxon>
        <taxon>Stylophora</taxon>
    </lineage>
</organism>
<evidence type="ECO:0000313" key="11">
    <source>
        <dbReference type="EMBL" id="PFX31109.1"/>
    </source>
</evidence>
<dbReference type="STRING" id="50429.A0A2B4SPR9"/>
<dbReference type="CDD" id="cd02954">
    <property type="entry name" value="DIM1"/>
    <property type="match status" value="1"/>
</dbReference>
<evidence type="ECO:0000256" key="1">
    <source>
        <dbReference type="ARBA" id="ARBA00008241"/>
    </source>
</evidence>
<dbReference type="PANTHER" id="PTHR32123">
    <property type="entry name" value="BICD FAMILY-LIKE CARGO ADAPTER"/>
    <property type="match status" value="1"/>
</dbReference>
<dbReference type="Gene3D" id="3.40.30.10">
    <property type="entry name" value="Glutaredoxin"/>
    <property type="match status" value="1"/>
</dbReference>
<gene>
    <name evidence="11" type="primary">Txnl4a</name>
    <name evidence="11" type="ORF">AWC38_SpisGene4081</name>
</gene>
<evidence type="ECO:0000256" key="3">
    <source>
        <dbReference type="ARBA" id="ARBA00058660"/>
    </source>
</evidence>
<evidence type="ECO:0000256" key="2">
    <source>
        <dbReference type="ARBA" id="ARBA00023054"/>
    </source>
</evidence>
<proteinExistence type="inferred from homology"/>
<keyword evidence="2 9" id="KW-0175">Coiled coil</keyword>
<evidence type="ECO:0000313" key="12">
    <source>
        <dbReference type="Proteomes" id="UP000225706"/>
    </source>
</evidence>
<comment type="similarity">
    <text evidence="1">Belongs to the DIM1 family.</text>
</comment>
<name>A0A2B4SPR9_STYPI</name>
<dbReference type="Proteomes" id="UP000225706">
    <property type="component" value="Unassembled WGS sequence"/>
</dbReference>
<comment type="caution">
    <text evidence="11">The sequence shown here is derived from an EMBL/GenBank/DDBJ whole genome shotgun (WGS) entry which is preliminary data.</text>
</comment>
<keyword evidence="12" id="KW-1185">Reference proteome</keyword>
<dbReference type="SUPFAM" id="SSF52833">
    <property type="entry name" value="Thioredoxin-like"/>
    <property type="match status" value="1"/>
</dbReference>
<accession>A0A2B4SPR9</accession>
<dbReference type="Pfam" id="PF02966">
    <property type="entry name" value="DIM1"/>
    <property type="match status" value="1"/>
</dbReference>
<evidence type="ECO:0000256" key="7">
    <source>
        <dbReference type="ARBA" id="ARBA00080167"/>
    </source>
</evidence>
<feature type="coiled-coil region" evidence="9">
    <location>
        <begin position="272"/>
        <end position="486"/>
    </location>
</feature>
<dbReference type="InterPro" id="IPR036249">
    <property type="entry name" value="Thioredoxin-like_sf"/>
</dbReference>
<feature type="coiled-coil region" evidence="9">
    <location>
        <begin position="680"/>
        <end position="795"/>
    </location>
</feature>
<reference evidence="12" key="1">
    <citation type="journal article" date="2017" name="bioRxiv">
        <title>Comparative analysis of the genomes of Stylophora pistillata and Acropora digitifera provides evidence for extensive differences between species of corals.</title>
        <authorList>
            <person name="Voolstra C.R."/>
            <person name="Li Y."/>
            <person name="Liew Y.J."/>
            <person name="Baumgarten S."/>
            <person name="Zoccola D."/>
            <person name="Flot J.-F."/>
            <person name="Tambutte S."/>
            <person name="Allemand D."/>
            <person name="Aranda M."/>
        </authorList>
    </citation>
    <scope>NUCLEOTIDE SEQUENCE [LARGE SCALE GENOMIC DNA]</scope>
</reference>
<evidence type="ECO:0000256" key="6">
    <source>
        <dbReference type="ARBA" id="ARBA00078681"/>
    </source>
</evidence>
<comment type="function">
    <text evidence="3">Plays a role in pre-mRNA splicing as component of the U5 snRNP and U4/U6-U5 tri-snRNP complexes that are involved in spliceosome assembly, and as component of the precatalytic spliceosome (spliceosome B complex).</text>
</comment>
<dbReference type="AlphaFoldDB" id="A0A2B4SPR9"/>
<feature type="compositionally biased region" description="Polar residues" evidence="10">
    <location>
        <begin position="544"/>
        <end position="554"/>
    </location>
</feature>
<dbReference type="PANTHER" id="PTHR32123:SF13">
    <property type="entry name" value="BICAUDAL D-RELATED PROTEIN HOMOLOG"/>
    <property type="match status" value="1"/>
</dbReference>
<dbReference type="OrthoDB" id="9451547at2759"/>
<evidence type="ECO:0000256" key="4">
    <source>
        <dbReference type="ARBA" id="ARBA00065304"/>
    </source>
</evidence>
<feature type="region of interest" description="Disordered" evidence="10">
    <location>
        <begin position="506"/>
        <end position="576"/>
    </location>
</feature>
<evidence type="ECO:0000256" key="9">
    <source>
        <dbReference type="SAM" id="Coils"/>
    </source>
</evidence>
<evidence type="ECO:0000256" key="5">
    <source>
        <dbReference type="ARBA" id="ARBA00074493"/>
    </source>
</evidence>
<dbReference type="Gene3D" id="1.10.287.1490">
    <property type="match status" value="1"/>
</dbReference>
<dbReference type="FunFam" id="3.40.30.10:FF:000004">
    <property type="entry name" value="Spliceosomal protein DIB1"/>
    <property type="match status" value="1"/>
</dbReference>
<dbReference type="EMBL" id="LSMT01000040">
    <property type="protein sequence ID" value="PFX31109.1"/>
    <property type="molecule type" value="Genomic_DNA"/>
</dbReference>
<sequence length="853" mass="98196">MSYMLQHLKNGWQVDQAIMSEEDRVVVIRFGHDWDPTCMKMDEVLYTIADKVKNFAVIYVVDITECPDFNKMYELYDPCTTMFFYRNKHIMIDLGTGNNNKINWALEDKQEMVDIVETVYRGARKGRVARMYADDTHLTFASNNIEMINDVMDHDLSNAQLSEVGKTPEEFLNFSGVLLMRESYGGRLALKQMKIPPEIVYSLDMNGFEIGEENFHGDKDVNGEDCDGFERDFHCNASDEDGEIFAENDGTDDVYRQLAQKEKDLLLAAELGKALLEKNEELSQKYELLQEEYSQAAEALEQDKYELKLKVERLQNGSDSRVHELQADLRTLRNELKTLQSDTNNDKQNKRETFAGLTEENEQLHLDLQKAKGENEQLRRDVVLLKKQVSRKISFDDDQENEIDELWEKLTKLEEENASLTKTVADLEANKENLSKEVEELTAKNLSLEKKLTSSKSQLANCEEELNESKDLNVFLQEQMDEMKMQASVDHLSRTSLFSELSDLSVTGIDDSDDHKDNEANGPKTMGTGPRPIASIHGTPKPLQASSSVGLGQSSKKRHRPYSSISSSESEDSDLEYDEEEIEGGMVARHRDFYAQLEEEEKTNSKLKKEICEAHEELRALYVELRSSHESLDSVEVDVLEPTSDFNPGCLTTFVKSFRGVLEEMVSDNSTRTTDLRQQLWKAHESINSLEQDLEAAKSELKKREGEIANLKETLNEKDLEITNVKEQRNKLARGECKEQLAFDIMYNEAVLEKINAVEREKRIATELMRSKEDREELDKQLKEAIEQKISLSKQLEDWQFDMASLIDDQVQRQMKSAAKEHEVNTRRRRMTAFAHPKRWYWNSGSSRRPSVL</sequence>
<protein>
    <recommendedName>
        <fullName evidence="5">Thioredoxin-like protein 4A</fullName>
    </recommendedName>
    <alternativeName>
        <fullName evidence="8">DIM1 protein homolog</fullName>
    </alternativeName>
    <alternativeName>
        <fullName evidence="6">Spliceosomal U5 snRNP-specific 15 kDa protein</fullName>
    </alternativeName>
    <alternativeName>
        <fullName evidence="7">Thioredoxin-like U5 snRNP protein U5-15kD</fullName>
    </alternativeName>
</protein>
<dbReference type="InterPro" id="IPR051149">
    <property type="entry name" value="Spindly/BICDR_Dynein_Adapter"/>
</dbReference>
<dbReference type="GO" id="GO:0046540">
    <property type="term" value="C:U4/U6 x U5 tri-snRNP complex"/>
    <property type="evidence" value="ECO:0007669"/>
    <property type="project" value="InterPro"/>
</dbReference>
<evidence type="ECO:0000256" key="10">
    <source>
        <dbReference type="SAM" id="MobiDB-lite"/>
    </source>
</evidence>